<dbReference type="PROSITE" id="PS50071">
    <property type="entry name" value="HOMEOBOX_2"/>
    <property type="match status" value="1"/>
</dbReference>
<dbReference type="SMART" id="SM00320">
    <property type="entry name" value="WD40"/>
    <property type="match status" value="2"/>
</dbReference>
<dbReference type="SMART" id="SM00389">
    <property type="entry name" value="HOX"/>
    <property type="match status" value="1"/>
</dbReference>
<dbReference type="InterPro" id="IPR051895">
    <property type="entry name" value="OTP_Homeobox"/>
</dbReference>
<dbReference type="PROSITE" id="PS50803">
    <property type="entry name" value="OAR"/>
    <property type="match status" value="1"/>
</dbReference>
<dbReference type="Proteomes" id="UP000193380">
    <property type="component" value="Unassembled WGS sequence"/>
</dbReference>
<protein>
    <recommendedName>
        <fullName evidence="9">Homeobox protein orthopedia</fullName>
    </recommendedName>
</protein>
<dbReference type="PaxDb" id="8022-A0A060XLG1"/>
<comment type="similarity">
    <text evidence="2">Belongs to the paired homeobox family. Bicoid subfamily.</text>
</comment>
<dbReference type="InterPro" id="IPR040102">
    <property type="entry name" value="WDR41"/>
</dbReference>
<dbReference type="GO" id="GO:0005634">
    <property type="term" value="C:nucleus"/>
    <property type="evidence" value="ECO:0007669"/>
    <property type="project" value="UniProtKB-SubCell"/>
</dbReference>
<evidence type="ECO:0000256" key="13">
    <source>
        <dbReference type="SAM" id="MobiDB-lite"/>
    </source>
</evidence>
<dbReference type="Gene3D" id="1.10.10.60">
    <property type="entry name" value="Homeodomain-like"/>
    <property type="match status" value="1"/>
</dbReference>
<keyword evidence="7 10" id="KW-0371">Homeobox</keyword>
<keyword evidence="5" id="KW-0677">Repeat</keyword>
<dbReference type="EMBL" id="FR905543">
    <property type="protein sequence ID" value="CDQ80077.1"/>
    <property type="molecule type" value="Genomic_DNA"/>
</dbReference>
<feature type="repeat" description="WD" evidence="11">
    <location>
        <begin position="508"/>
        <end position="541"/>
    </location>
</feature>
<dbReference type="InterPro" id="IPR003654">
    <property type="entry name" value="OAR_dom"/>
</dbReference>
<dbReference type="PROSITE" id="PS00678">
    <property type="entry name" value="WD_REPEATS_1"/>
    <property type="match status" value="1"/>
</dbReference>
<dbReference type="InterPro" id="IPR036322">
    <property type="entry name" value="WD40_repeat_dom_sf"/>
</dbReference>
<evidence type="ECO:0000256" key="6">
    <source>
        <dbReference type="ARBA" id="ARBA00023125"/>
    </source>
</evidence>
<dbReference type="PANTHER" id="PTHR46770:SF1">
    <property type="entry name" value="HOMEOBOX PROTEIN ORTHOPEDIA"/>
    <property type="match status" value="1"/>
</dbReference>
<sequence>MLSHADLLDARLGELSSPNSGLQLYWMKDAAAELLGHREALKCRLGGGVGPDPGHSGELAPGPDTVEGTTMLPGDDINNGGSNPSGVQANSKEQQDKQQQNNSSQSGGSQSQKQKRHRTRFTPAQLNELERSFAKTHYPDIFMREELALRIGLTESRVQVWFQNRRAKWKKRKKTTNVFRAPGTLLPTHHGLHSQFNSAAAAAAAMGDSLCSFHANDTRWATAGMPGVSQLQLPPALGRQHQHAMAQSLSQCSLSGPPPNSMGLSNMSSNGSGLQSHLYQNPFPGMVPASLSGPTNVTSSPQLCSSPENDVWRGTSIASLRRKALEHTCLLVLERLCVWVSGGNELCVWNRDFQLQCQSQHHDDTGISATVELPKNCIAAAMDKDIVIFRLTMSTGSRLSVAEVRRLSDHQDSIHALININDGLFASGSHVGELILWDAVDWTIMAYEHILWEESQTDTQAEIRLAAPKPSEMSIQQLTSDGELMVAAVGSGLYVYSVITKSVVAYRKTAHDSNVLHTMLLPDGGLMSCSEDGSVRIWEMQDLLLPAEPASAGESIFTSIS</sequence>
<dbReference type="STRING" id="8022.A0A060XLG1"/>
<keyword evidence="8 10" id="KW-0539">Nucleus</keyword>
<dbReference type="GO" id="GO:0000981">
    <property type="term" value="F:DNA-binding transcription factor activity, RNA polymerase II-specific"/>
    <property type="evidence" value="ECO:0007669"/>
    <property type="project" value="InterPro"/>
</dbReference>
<keyword evidence="4 11" id="KW-0853">WD repeat</keyword>
<reference evidence="16" key="1">
    <citation type="journal article" date="2014" name="Nat. Commun.">
        <title>The rainbow trout genome provides novel insights into evolution after whole-genome duplication in vertebrates.</title>
        <authorList>
            <person name="Berthelot C."/>
            <person name="Brunet F."/>
            <person name="Chalopin D."/>
            <person name="Juanchich A."/>
            <person name="Bernard M."/>
            <person name="Noel B."/>
            <person name="Bento P."/>
            <person name="Da Silva C."/>
            <person name="Labadie K."/>
            <person name="Alberti A."/>
            <person name="Aury J.M."/>
            <person name="Louis A."/>
            <person name="Dehais P."/>
            <person name="Bardou P."/>
            <person name="Montfort J."/>
            <person name="Klopp C."/>
            <person name="Cabau C."/>
            <person name="Gaspin C."/>
            <person name="Thorgaard G.H."/>
            <person name="Boussaha M."/>
            <person name="Quillet E."/>
            <person name="Guyomard R."/>
            <person name="Galiana D."/>
            <person name="Bobe J."/>
            <person name="Volff J.N."/>
            <person name="Genet C."/>
            <person name="Wincker P."/>
            <person name="Jaillon O."/>
            <person name="Roest Crollius H."/>
            <person name="Guiguen Y."/>
        </authorList>
    </citation>
    <scope>NUCLEOTIDE SEQUENCE [LARGE SCALE GENOMIC DNA]</scope>
</reference>
<keyword evidence="3" id="KW-0217">Developmental protein</keyword>
<feature type="compositionally biased region" description="Low complexity" evidence="13">
    <location>
        <begin position="88"/>
        <end position="112"/>
    </location>
</feature>
<gene>
    <name evidence="16" type="ORF">GSONMT00020058001</name>
</gene>
<dbReference type="Gene3D" id="2.130.10.10">
    <property type="entry name" value="YVTN repeat-like/Quinoprotein amine dehydrogenase"/>
    <property type="match status" value="1"/>
</dbReference>
<dbReference type="InterPro" id="IPR009057">
    <property type="entry name" value="Homeodomain-like_sf"/>
</dbReference>
<name>A0A060XLG1_ONCMY</name>
<evidence type="ECO:0000256" key="9">
    <source>
        <dbReference type="ARBA" id="ARBA00067166"/>
    </source>
</evidence>
<feature type="domain" description="Homeobox" evidence="14">
    <location>
        <begin position="112"/>
        <end position="172"/>
    </location>
</feature>
<comment type="subcellular location">
    <subcellularLocation>
        <location evidence="1 10 12">Nucleus</location>
    </subcellularLocation>
</comment>
<dbReference type="InterPro" id="IPR015943">
    <property type="entry name" value="WD40/YVTN_repeat-like_dom_sf"/>
</dbReference>
<dbReference type="GO" id="GO:0003677">
    <property type="term" value="F:DNA binding"/>
    <property type="evidence" value="ECO:0007669"/>
    <property type="project" value="UniProtKB-UniRule"/>
</dbReference>
<evidence type="ECO:0000256" key="1">
    <source>
        <dbReference type="ARBA" id="ARBA00004123"/>
    </source>
</evidence>
<dbReference type="InterPro" id="IPR000047">
    <property type="entry name" value="HTH_motif"/>
</dbReference>
<dbReference type="FunFam" id="1.10.10.60:FF:000719">
    <property type="entry name" value="Homeobox protein orthopedia-like Protein"/>
    <property type="match status" value="1"/>
</dbReference>
<keyword evidence="6 10" id="KW-0238">DNA-binding</keyword>
<evidence type="ECO:0000259" key="15">
    <source>
        <dbReference type="PROSITE" id="PS50803"/>
    </source>
</evidence>
<dbReference type="CDD" id="cd00086">
    <property type="entry name" value="homeodomain"/>
    <property type="match status" value="1"/>
</dbReference>
<evidence type="ECO:0000256" key="7">
    <source>
        <dbReference type="ARBA" id="ARBA00023155"/>
    </source>
</evidence>
<evidence type="ECO:0000256" key="10">
    <source>
        <dbReference type="PROSITE-ProRule" id="PRU00108"/>
    </source>
</evidence>
<evidence type="ECO:0000313" key="17">
    <source>
        <dbReference type="Proteomes" id="UP000193380"/>
    </source>
</evidence>
<evidence type="ECO:0000256" key="5">
    <source>
        <dbReference type="ARBA" id="ARBA00022737"/>
    </source>
</evidence>
<feature type="DNA-binding region" description="Homeobox" evidence="10">
    <location>
        <begin position="114"/>
        <end position="173"/>
    </location>
</feature>
<reference evidence="16" key="2">
    <citation type="submission" date="2014-03" db="EMBL/GenBank/DDBJ databases">
        <authorList>
            <person name="Genoscope - CEA"/>
        </authorList>
    </citation>
    <scope>NUCLEOTIDE SEQUENCE</scope>
</reference>
<evidence type="ECO:0000256" key="11">
    <source>
        <dbReference type="PROSITE-ProRule" id="PRU00221"/>
    </source>
</evidence>
<evidence type="ECO:0000256" key="2">
    <source>
        <dbReference type="ARBA" id="ARBA00006503"/>
    </source>
</evidence>
<dbReference type="AlphaFoldDB" id="A0A060XLG1"/>
<dbReference type="PRINTS" id="PR00031">
    <property type="entry name" value="HTHREPRESSR"/>
</dbReference>
<proteinExistence type="inferred from homology"/>
<dbReference type="InterPro" id="IPR001356">
    <property type="entry name" value="HD"/>
</dbReference>
<evidence type="ECO:0000256" key="4">
    <source>
        <dbReference type="ARBA" id="ARBA00022574"/>
    </source>
</evidence>
<evidence type="ECO:0000313" key="16">
    <source>
        <dbReference type="EMBL" id="CDQ80077.1"/>
    </source>
</evidence>
<organism evidence="16 17">
    <name type="scientific">Oncorhynchus mykiss</name>
    <name type="common">Rainbow trout</name>
    <name type="synonym">Salmo gairdneri</name>
    <dbReference type="NCBI Taxonomy" id="8022"/>
    <lineage>
        <taxon>Eukaryota</taxon>
        <taxon>Metazoa</taxon>
        <taxon>Chordata</taxon>
        <taxon>Craniata</taxon>
        <taxon>Vertebrata</taxon>
        <taxon>Euteleostomi</taxon>
        <taxon>Actinopterygii</taxon>
        <taxon>Neopterygii</taxon>
        <taxon>Teleostei</taxon>
        <taxon>Protacanthopterygii</taxon>
        <taxon>Salmoniformes</taxon>
        <taxon>Salmonidae</taxon>
        <taxon>Salmoninae</taxon>
        <taxon>Oncorhynchus</taxon>
    </lineage>
</organism>
<evidence type="ECO:0000256" key="3">
    <source>
        <dbReference type="ARBA" id="ARBA00022473"/>
    </source>
</evidence>
<dbReference type="GO" id="GO:0030182">
    <property type="term" value="P:neuron differentiation"/>
    <property type="evidence" value="ECO:0007669"/>
    <property type="project" value="TreeGrafter"/>
</dbReference>
<dbReference type="InterPro" id="IPR019775">
    <property type="entry name" value="WD40_repeat_CS"/>
</dbReference>
<dbReference type="Pfam" id="PF00046">
    <property type="entry name" value="Homeodomain"/>
    <property type="match status" value="1"/>
</dbReference>
<feature type="domain" description="OAR" evidence="15">
    <location>
        <begin position="315"/>
        <end position="328"/>
    </location>
</feature>
<dbReference type="SUPFAM" id="SSF50978">
    <property type="entry name" value="WD40 repeat-like"/>
    <property type="match status" value="1"/>
</dbReference>
<dbReference type="InterPro" id="IPR001680">
    <property type="entry name" value="WD40_rpt"/>
</dbReference>
<dbReference type="PROSITE" id="PS50082">
    <property type="entry name" value="WD_REPEATS_2"/>
    <property type="match status" value="1"/>
</dbReference>
<dbReference type="PROSITE" id="PS00027">
    <property type="entry name" value="HOMEOBOX_1"/>
    <property type="match status" value="1"/>
</dbReference>
<dbReference type="SUPFAM" id="SSF46689">
    <property type="entry name" value="Homeodomain-like"/>
    <property type="match status" value="1"/>
</dbReference>
<evidence type="ECO:0000259" key="14">
    <source>
        <dbReference type="PROSITE" id="PS50071"/>
    </source>
</evidence>
<feature type="region of interest" description="Disordered" evidence="13">
    <location>
        <begin position="46"/>
        <end position="125"/>
    </location>
</feature>
<evidence type="ECO:0000256" key="8">
    <source>
        <dbReference type="ARBA" id="ARBA00023242"/>
    </source>
</evidence>
<dbReference type="InterPro" id="IPR017970">
    <property type="entry name" value="Homeobox_CS"/>
</dbReference>
<evidence type="ECO:0000256" key="12">
    <source>
        <dbReference type="RuleBase" id="RU000682"/>
    </source>
</evidence>
<dbReference type="PANTHER" id="PTHR46770">
    <property type="entry name" value="HOMEOBOX PROTEIN ORTHOPEDIA"/>
    <property type="match status" value="1"/>
</dbReference>
<dbReference type="Pfam" id="PF25178">
    <property type="entry name" value="Beta-prop_WDR41"/>
    <property type="match status" value="1"/>
</dbReference>
<accession>A0A060XLG1</accession>